<dbReference type="Proteomes" id="UP000245081">
    <property type="component" value="Unassembled WGS sequence"/>
</dbReference>
<comment type="subcellular location">
    <subcellularLocation>
        <location evidence="1">Cell membrane</location>
        <topology evidence="1">Multi-pass membrane protein</topology>
    </subcellularLocation>
</comment>
<reference evidence="10 11" key="1">
    <citation type="journal article" date="2018" name="Environ. Microbiol.">
        <title>Isolation and genomic characterization of Novimethylophilus kurashikiensis gen. nov. sp. nov., a new lanthanide-dependent methylotrophic species of Methylophilaceae.</title>
        <authorList>
            <person name="Lv H."/>
            <person name="Sahin N."/>
            <person name="Tani A."/>
        </authorList>
    </citation>
    <scope>NUCLEOTIDE SEQUENCE [LARGE SCALE GENOMIC DNA]</scope>
    <source>
        <strain evidence="10 11">La2-4</strain>
    </source>
</reference>
<proteinExistence type="inferred from homology"/>
<evidence type="ECO:0000313" key="11">
    <source>
        <dbReference type="Proteomes" id="UP000245081"/>
    </source>
</evidence>
<dbReference type="Gene3D" id="3.40.1710.10">
    <property type="entry name" value="abc type-2 transporter like domain"/>
    <property type="match status" value="1"/>
</dbReference>
<dbReference type="GO" id="GO:0005886">
    <property type="term" value="C:plasma membrane"/>
    <property type="evidence" value="ECO:0007669"/>
    <property type="project" value="UniProtKB-SubCell"/>
</dbReference>
<dbReference type="InterPro" id="IPR013525">
    <property type="entry name" value="ABC2_TM"/>
</dbReference>
<feature type="transmembrane region" description="Helical" evidence="8">
    <location>
        <begin position="345"/>
        <end position="363"/>
    </location>
</feature>
<dbReference type="AlphaFoldDB" id="A0A2R5FAB3"/>
<accession>A0A2R5FAB3</accession>
<evidence type="ECO:0000256" key="2">
    <source>
        <dbReference type="ARBA" id="ARBA00007783"/>
    </source>
</evidence>
<dbReference type="PANTHER" id="PTHR30294:SF47">
    <property type="entry name" value="INNER MEMBRANE TRANSPORT PERMEASE YHHJ"/>
    <property type="match status" value="1"/>
</dbReference>
<organism evidence="10 11">
    <name type="scientific">Novimethylophilus kurashikiensis</name>
    <dbReference type="NCBI Taxonomy" id="1825523"/>
    <lineage>
        <taxon>Bacteria</taxon>
        <taxon>Pseudomonadati</taxon>
        <taxon>Pseudomonadota</taxon>
        <taxon>Betaproteobacteria</taxon>
        <taxon>Nitrosomonadales</taxon>
        <taxon>Methylophilaceae</taxon>
        <taxon>Novimethylophilus</taxon>
    </lineage>
</organism>
<name>A0A2R5FAB3_9PROT</name>
<feature type="transmembrane region" description="Helical" evidence="8">
    <location>
        <begin position="284"/>
        <end position="301"/>
    </location>
</feature>
<keyword evidence="3" id="KW-0813">Transport</keyword>
<feature type="transmembrane region" description="Helical" evidence="8">
    <location>
        <begin position="171"/>
        <end position="196"/>
    </location>
</feature>
<evidence type="ECO:0000259" key="9">
    <source>
        <dbReference type="PROSITE" id="PS51012"/>
    </source>
</evidence>
<protein>
    <submittedName>
        <fullName evidence="10">ABC-2 type transport system permease protein</fullName>
    </submittedName>
</protein>
<dbReference type="PANTHER" id="PTHR30294">
    <property type="entry name" value="MEMBRANE COMPONENT OF ABC TRANSPORTER YHHJ-RELATED"/>
    <property type="match status" value="1"/>
</dbReference>
<dbReference type="PROSITE" id="PS51012">
    <property type="entry name" value="ABC_TM2"/>
    <property type="match status" value="1"/>
</dbReference>
<evidence type="ECO:0000256" key="1">
    <source>
        <dbReference type="ARBA" id="ARBA00004651"/>
    </source>
</evidence>
<dbReference type="EMBL" id="BDOQ01000013">
    <property type="protein sequence ID" value="GBG15137.1"/>
    <property type="molecule type" value="Genomic_DNA"/>
</dbReference>
<gene>
    <name evidence="10" type="primary">yadH</name>
    <name evidence="10" type="ORF">NMK_2740</name>
</gene>
<sequence length="372" mass="40896">MRALRNIYRLGLKELASLRYDTVLVVLIVYFFSYAVYAPAKGTQMELINASVAVVDEDRSVLSQRIFDALLPPHFLPPQHLEASQIDRAMERGKYTFIVDIPPDFEADVMRGRKPVIQVNVDATAMIQAGSGAGHLQSVIAQEILAFTHTKVDTPVNLVLRSQYNPNRESVWFVALMQVVNNITLLAIFLTGAALIREREHGTIEHLLVMPLTPAEIMLAKIWANGLVVVVAASLSLELMVRGVLGVPIAGSLLLFISGEVIYLFSVTALGIFLATLARSMPQFALLAMPVFIVMNLLSGSNTPFESMPAAVQHIMRFSPSTHFVSLSQAILFRGAGIDVVWPEFLATAGLGVVFFFGALLRFRKTISQMQA</sequence>
<evidence type="ECO:0000256" key="6">
    <source>
        <dbReference type="ARBA" id="ARBA00022989"/>
    </source>
</evidence>
<keyword evidence="7 8" id="KW-0472">Membrane</keyword>
<feature type="transmembrane region" description="Helical" evidence="8">
    <location>
        <begin position="20"/>
        <end position="37"/>
    </location>
</feature>
<dbReference type="InterPro" id="IPR047817">
    <property type="entry name" value="ABC2_TM_bact-type"/>
</dbReference>
<evidence type="ECO:0000313" key="10">
    <source>
        <dbReference type="EMBL" id="GBG15137.1"/>
    </source>
</evidence>
<comment type="similarity">
    <text evidence="2">Belongs to the ABC-2 integral membrane protein family.</text>
</comment>
<dbReference type="InterPro" id="IPR051449">
    <property type="entry name" value="ABC-2_transporter_component"/>
</dbReference>
<feature type="transmembrane region" description="Helical" evidence="8">
    <location>
        <begin position="249"/>
        <end position="277"/>
    </location>
</feature>
<dbReference type="Pfam" id="PF12698">
    <property type="entry name" value="ABC2_membrane_3"/>
    <property type="match status" value="1"/>
</dbReference>
<dbReference type="OrthoDB" id="9808686at2"/>
<keyword evidence="4" id="KW-1003">Cell membrane</keyword>
<keyword evidence="11" id="KW-1185">Reference proteome</keyword>
<evidence type="ECO:0000256" key="7">
    <source>
        <dbReference type="ARBA" id="ARBA00023136"/>
    </source>
</evidence>
<evidence type="ECO:0000256" key="5">
    <source>
        <dbReference type="ARBA" id="ARBA00022692"/>
    </source>
</evidence>
<feature type="transmembrane region" description="Helical" evidence="8">
    <location>
        <begin position="217"/>
        <end position="237"/>
    </location>
</feature>
<dbReference type="GO" id="GO:0140359">
    <property type="term" value="F:ABC-type transporter activity"/>
    <property type="evidence" value="ECO:0007669"/>
    <property type="project" value="InterPro"/>
</dbReference>
<keyword evidence="6 8" id="KW-1133">Transmembrane helix</keyword>
<evidence type="ECO:0000256" key="8">
    <source>
        <dbReference type="SAM" id="Phobius"/>
    </source>
</evidence>
<comment type="caution">
    <text evidence="10">The sequence shown here is derived from an EMBL/GenBank/DDBJ whole genome shotgun (WGS) entry which is preliminary data.</text>
</comment>
<evidence type="ECO:0000256" key="3">
    <source>
        <dbReference type="ARBA" id="ARBA00022448"/>
    </source>
</evidence>
<evidence type="ECO:0000256" key="4">
    <source>
        <dbReference type="ARBA" id="ARBA00022475"/>
    </source>
</evidence>
<keyword evidence="5 8" id="KW-0812">Transmembrane</keyword>
<feature type="domain" description="ABC transmembrane type-2" evidence="9">
    <location>
        <begin position="133"/>
        <end position="366"/>
    </location>
</feature>